<sequence>MGCVTSDLYPARLSDNPDKAQIFLSGSSTASTDSDSSSDSSLPLGAIIGIVLGAVALIGILIAFFLMYRKGWLRRGRETEKQADEAANLYSPSVHGHYSPGFVNGWPGSQPGSPPPFPPYSPMYNDHLSSAPSDWNGDSRHISQVSGMTWSDVSTDVAHKHYSMVQQGPPASELDGMIRTNKAPQGQQTMELEGRDTEIPRVTAELPANGS</sequence>
<evidence type="ECO:0000313" key="7">
    <source>
        <dbReference type="Proteomes" id="UP000293360"/>
    </source>
</evidence>
<dbReference type="Proteomes" id="UP000293360">
    <property type="component" value="Unassembled WGS sequence"/>
</dbReference>
<dbReference type="PANTHER" id="PTHR15549">
    <property type="entry name" value="PAIRED IMMUNOGLOBULIN-LIKE TYPE 2 RECEPTOR"/>
    <property type="match status" value="1"/>
</dbReference>
<evidence type="ECO:0000256" key="3">
    <source>
        <dbReference type="ARBA" id="ARBA00022989"/>
    </source>
</evidence>
<keyword evidence="4 5" id="KW-0472">Membrane</keyword>
<evidence type="ECO:0000256" key="5">
    <source>
        <dbReference type="SAM" id="Phobius"/>
    </source>
</evidence>
<name>A0A4Q4TB71_9PEZI</name>
<keyword evidence="3 5" id="KW-1133">Transmembrane helix</keyword>
<keyword evidence="2 5" id="KW-0812">Transmembrane</keyword>
<feature type="transmembrane region" description="Helical" evidence="5">
    <location>
        <begin position="44"/>
        <end position="68"/>
    </location>
</feature>
<dbReference type="GO" id="GO:0016020">
    <property type="term" value="C:membrane"/>
    <property type="evidence" value="ECO:0007669"/>
    <property type="project" value="UniProtKB-SubCell"/>
</dbReference>
<evidence type="ECO:0008006" key="8">
    <source>
        <dbReference type="Google" id="ProtNLM"/>
    </source>
</evidence>
<evidence type="ECO:0000256" key="1">
    <source>
        <dbReference type="ARBA" id="ARBA00004167"/>
    </source>
</evidence>
<comment type="caution">
    <text evidence="6">The sequence shown here is derived from an EMBL/GenBank/DDBJ whole genome shotgun (WGS) entry which is preliminary data.</text>
</comment>
<gene>
    <name evidence="6" type="ORF">DL764_004807</name>
</gene>
<dbReference type="STRING" id="155417.A0A4Q4TB71"/>
<reference evidence="6 7" key="1">
    <citation type="submission" date="2018-06" db="EMBL/GenBank/DDBJ databases">
        <title>Complete Genomes of Monosporascus.</title>
        <authorList>
            <person name="Robinson A.J."/>
            <person name="Natvig D.O."/>
        </authorList>
    </citation>
    <scope>NUCLEOTIDE SEQUENCE [LARGE SCALE GENOMIC DNA]</scope>
    <source>
        <strain evidence="6 7">CBS 110550</strain>
    </source>
</reference>
<dbReference type="InterPro" id="IPR051694">
    <property type="entry name" value="Immunoregulatory_rcpt-like"/>
</dbReference>
<evidence type="ECO:0000256" key="4">
    <source>
        <dbReference type="ARBA" id="ARBA00023136"/>
    </source>
</evidence>
<dbReference type="GO" id="GO:0071944">
    <property type="term" value="C:cell periphery"/>
    <property type="evidence" value="ECO:0007669"/>
    <property type="project" value="UniProtKB-ARBA"/>
</dbReference>
<evidence type="ECO:0000256" key="2">
    <source>
        <dbReference type="ARBA" id="ARBA00022692"/>
    </source>
</evidence>
<comment type="subcellular location">
    <subcellularLocation>
        <location evidence="1">Membrane</location>
        <topology evidence="1">Single-pass membrane protein</topology>
    </subcellularLocation>
</comment>
<organism evidence="6 7">
    <name type="scientific">Monosporascus ibericus</name>
    <dbReference type="NCBI Taxonomy" id="155417"/>
    <lineage>
        <taxon>Eukaryota</taxon>
        <taxon>Fungi</taxon>
        <taxon>Dikarya</taxon>
        <taxon>Ascomycota</taxon>
        <taxon>Pezizomycotina</taxon>
        <taxon>Sordariomycetes</taxon>
        <taxon>Xylariomycetidae</taxon>
        <taxon>Xylariales</taxon>
        <taxon>Xylariales incertae sedis</taxon>
        <taxon>Monosporascus</taxon>
    </lineage>
</organism>
<protein>
    <recommendedName>
        <fullName evidence="8">Mid2 domain-containing protein</fullName>
    </recommendedName>
</protein>
<dbReference type="OrthoDB" id="3692311at2759"/>
<dbReference type="EMBL" id="QJNU01000237">
    <property type="protein sequence ID" value="RYP03891.1"/>
    <property type="molecule type" value="Genomic_DNA"/>
</dbReference>
<accession>A0A4Q4TB71</accession>
<proteinExistence type="predicted"/>
<evidence type="ECO:0000313" key="6">
    <source>
        <dbReference type="EMBL" id="RYP03891.1"/>
    </source>
</evidence>
<dbReference type="AlphaFoldDB" id="A0A4Q4TB71"/>
<keyword evidence="7" id="KW-1185">Reference proteome</keyword>